<dbReference type="STRING" id="71139.A0A059CFU7"/>
<feature type="transmembrane region" description="Helical" evidence="10">
    <location>
        <begin position="64"/>
        <end position="82"/>
    </location>
</feature>
<keyword evidence="4 10" id="KW-0812">Transmembrane</keyword>
<name>A0A059CFU7_EUCGR</name>
<feature type="transmembrane region" description="Helical" evidence="10">
    <location>
        <begin position="38"/>
        <end position="58"/>
    </location>
</feature>
<feature type="transmembrane region" description="Helical" evidence="10">
    <location>
        <begin position="180"/>
        <end position="202"/>
    </location>
</feature>
<dbReference type="InParanoid" id="A0A059CFU7"/>
<dbReference type="FunCoup" id="A0A059CFU7">
    <property type="interactions" value="1"/>
</dbReference>
<protein>
    <recommendedName>
        <fullName evidence="11">Wax synthase domain-containing protein</fullName>
    </recommendedName>
</protein>
<evidence type="ECO:0000256" key="3">
    <source>
        <dbReference type="ARBA" id="ARBA00022679"/>
    </source>
</evidence>
<comment type="similarity">
    <text evidence="2">Belongs to the wax synthase family.</text>
</comment>
<dbReference type="PIRSF" id="PIRSF037006">
    <property type="entry name" value="Wax_synthase"/>
    <property type="match status" value="1"/>
</dbReference>
<comment type="subcellular location">
    <subcellularLocation>
        <location evidence="1">Membrane</location>
        <topology evidence="1">Multi-pass membrane protein</topology>
    </subcellularLocation>
</comment>
<reference evidence="12" key="1">
    <citation type="submission" date="2013-07" db="EMBL/GenBank/DDBJ databases">
        <title>The genome of Eucalyptus grandis.</title>
        <authorList>
            <person name="Schmutz J."/>
            <person name="Hayes R."/>
            <person name="Myburg A."/>
            <person name="Tuskan G."/>
            <person name="Grattapaglia D."/>
            <person name="Rokhsar D.S."/>
        </authorList>
    </citation>
    <scope>NUCLEOTIDE SEQUENCE</scope>
    <source>
        <tissue evidence="12">Leaf extractions</tissue>
    </source>
</reference>
<evidence type="ECO:0000313" key="12">
    <source>
        <dbReference type="EMBL" id="KCW77119.1"/>
    </source>
</evidence>
<proteinExistence type="inferred from homology"/>
<feature type="transmembrane region" description="Helical" evidence="10">
    <location>
        <begin position="292"/>
        <end position="309"/>
    </location>
</feature>
<feature type="region of interest" description="Disordered" evidence="9">
    <location>
        <begin position="110"/>
        <end position="148"/>
    </location>
</feature>
<dbReference type="OrthoDB" id="1077582at2759"/>
<dbReference type="InterPro" id="IPR032805">
    <property type="entry name" value="Wax_synthase_dom"/>
</dbReference>
<dbReference type="KEGG" id="egr:104441505"/>
<evidence type="ECO:0000256" key="4">
    <source>
        <dbReference type="ARBA" id="ARBA00022692"/>
    </source>
</evidence>
<feature type="transmembrane region" description="Helical" evidence="10">
    <location>
        <begin position="6"/>
        <end position="26"/>
    </location>
</feature>
<dbReference type="InterPro" id="IPR017088">
    <property type="entry name" value="Wax_synthase_Magnoliopsida"/>
</dbReference>
<evidence type="ECO:0000256" key="7">
    <source>
        <dbReference type="ARBA" id="ARBA00023136"/>
    </source>
</evidence>
<dbReference type="GO" id="GO:0016020">
    <property type="term" value="C:membrane"/>
    <property type="evidence" value="ECO:0007669"/>
    <property type="project" value="UniProtKB-SubCell"/>
</dbReference>
<dbReference type="EMBL" id="KK198756">
    <property type="protein sequence ID" value="KCW77119.1"/>
    <property type="molecule type" value="Genomic_DNA"/>
</dbReference>
<dbReference type="AlphaFoldDB" id="A0A059CFU7"/>
<evidence type="ECO:0000256" key="9">
    <source>
        <dbReference type="SAM" id="MobiDB-lite"/>
    </source>
</evidence>
<dbReference type="GO" id="GO:0006629">
    <property type="term" value="P:lipid metabolic process"/>
    <property type="evidence" value="ECO:0007669"/>
    <property type="project" value="UniProtKB-KW"/>
</dbReference>
<keyword evidence="6" id="KW-0443">Lipid metabolism</keyword>
<evidence type="ECO:0000256" key="8">
    <source>
        <dbReference type="ARBA" id="ARBA00023315"/>
    </source>
</evidence>
<feature type="transmembrane region" description="Helical" evidence="10">
    <location>
        <begin position="321"/>
        <end position="341"/>
    </location>
</feature>
<evidence type="ECO:0000256" key="10">
    <source>
        <dbReference type="SAM" id="Phobius"/>
    </source>
</evidence>
<dbReference type="InterPro" id="IPR044851">
    <property type="entry name" value="Wax_synthase"/>
</dbReference>
<feature type="transmembrane region" description="Helical" evidence="10">
    <location>
        <begin position="259"/>
        <end position="280"/>
    </location>
</feature>
<dbReference type="Gramene" id="KCW77119">
    <property type="protein sequence ID" value="KCW77119"/>
    <property type="gene ID" value="EUGRSUZ_D01457"/>
</dbReference>
<dbReference type="eggNOG" id="ENOG502QSCR">
    <property type="taxonomic scope" value="Eukaryota"/>
</dbReference>
<keyword evidence="8" id="KW-0012">Acyltransferase</keyword>
<evidence type="ECO:0000256" key="6">
    <source>
        <dbReference type="ARBA" id="ARBA00023098"/>
    </source>
</evidence>
<evidence type="ECO:0000256" key="1">
    <source>
        <dbReference type="ARBA" id="ARBA00004141"/>
    </source>
</evidence>
<feature type="domain" description="Wax synthase" evidence="11">
    <location>
        <begin position="211"/>
        <end position="297"/>
    </location>
</feature>
<evidence type="ECO:0000256" key="5">
    <source>
        <dbReference type="ARBA" id="ARBA00022989"/>
    </source>
</evidence>
<dbReference type="PANTHER" id="PTHR31595:SF46">
    <property type="entry name" value="ACYL-COA--STEROL O-ACYLTRANSFERASE 1"/>
    <property type="match status" value="1"/>
</dbReference>
<dbReference type="PANTHER" id="PTHR31595">
    <property type="entry name" value="LONG-CHAIN-ALCOHOL O-FATTY-ACYLTRANSFERASE 3-RELATED"/>
    <property type="match status" value="1"/>
</dbReference>
<organism evidence="12">
    <name type="scientific">Eucalyptus grandis</name>
    <name type="common">Flooded gum</name>
    <dbReference type="NCBI Taxonomy" id="71139"/>
    <lineage>
        <taxon>Eukaryota</taxon>
        <taxon>Viridiplantae</taxon>
        <taxon>Streptophyta</taxon>
        <taxon>Embryophyta</taxon>
        <taxon>Tracheophyta</taxon>
        <taxon>Spermatophyta</taxon>
        <taxon>Magnoliopsida</taxon>
        <taxon>eudicotyledons</taxon>
        <taxon>Gunneridae</taxon>
        <taxon>Pentapetalae</taxon>
        <taxon>rosids</taxon>
        <taxon>malvids</taxon>
        <taxon>Myrtales</taxon>
        <taxon>Myrtaceae</taxon>
        <taxon>Myrtoideae</taxon>
        <taxon>Eucalypteae</taxon>
        <taxon>Eucalyptus</taxon>
    </lineage>
</organism>
<dbReference type="OMA" id="HEAMFSY"/>
<evidence type="ECO:0000259" key="11">
    <source>
        <dbReference type="Pfam" id="PF13813"/>
    </source>
</evidence>
<feature type="compositionally biased region" description="Basic and acidic residues" evidence="9">
    <location>
        <begin position="111"/>
        <end position="122"/>
    </location>
</feature>
<dbReference type="GO" id="GO:0008374">
    <property type="term" value="F:O-acyltransferase activity"/>
    <property type="evidence" value="ECO:0007669"/>
    <property type="project" value="InterPro"/>
</dbReference>
<keyword evidence="3" id="KW-0808">Transferase</keyword>
<keyword evidence="5 10" id="KW-1133">Transmembrane helix</keyword>
<gene>
    <name evidence="12" type="ORF">EUGRSUZ_D01457</name>
</gene>
<feature type="transmembrane region" description="Helical" evidence="10">
    <location>
        <begin position="151"/>
        <end position="168"/>
    </location>
</feature>
<sequence length="388" mass="43193">MDQGSEVHNFIKVWLSVFAALGYCYATGKIAGKGVPRLVAILPVVGLFLVLPLGLHSIHLGGSTAFFIAWLANFKLLLFAFGRGPLASDPSISLPRFIALACLPIKIQPARRTDPSPEDASRSQENADPIQNGRDKQNPTPQRPQKGHKSAINYGIKILLLATILRIYDYSDRLPQKVVWFLYILHIYICLEIILVAVAVAARATLGFELEPQFDEPYLSTSLQDFWGRRWNIMVTRILRPTVYEPLLAWASRAVGRRYAALPAVLGTFAVSALMHELIFYYLGRARPNWEITWFFLFHGVCLMVEIAAKKELKLGLRLPRPVAAALTVGFVTVTAFWWFLPPLLRCRADERAFEEYAAVGALVRDVVGRGLSFTLGGAFNASSPAKP</sequence>
<accession>A0A059CFU7</accession>
<dbReference type="Pfam" id="PF13813">
    <property type="entry name" value="MBOAT_2"/>
    <property type="match status" value="1"/>
</dbReference>
<evidence type="ECO:0000256" key="2">
    <source>
        <dbReference type="ARBA" id="ARBA00007282"/>
    </source>
</evidence>
<keyword evidence="7 10" id="KW-0472">Membrane</keyword>